<name>A0AAV0F8F7_9ASTE</name>
<keyword evidence="2" id="KW-0732">Signal</keyword>
<feature type="compositionally biased region" description="Basic and acidic residues" evidence="1">
    <location>
        <begin position="78"/>
        <end position="92"/>
    </location>
</feature>
<dbReference type="PANTHER" id="PTHR34545">
    <property type="entry name" value="CLAVATA3/ESR (CLE)-RELATED PROTEIN 22"/>
    <property type="match status" value="1"/>
</dbReference>
<feature type="chain" id="PRO_5043314431" evidence="2">
    <location>
        <begin position="35"/>
        <end position="105"/>
    </location>
</feature>
<evidence type="ECO:0000313" key="4">
    <source>
        <dbReference type="Proteomes" id="UP001152523"/>
    </source>
</evidence>
<protein>
    <submittedName>
        <fullName evidence="3">Uncharacterized protein</fullName>
    </submittedName>
</protein>
<proteinExistence type="predicted"/>
<dbReference type="PANTHER" id="PTHR34545:SF7">
    <property type="entry name" value="CLAVATA3_ESR (CLE)-RELATED PROTEIN 16"/>
    <property type="match status" value="1"/>
</dbReference>
<dbReference type="Proteomes" id="UP001152523">
    <property type="component" value="Unassembled WGS sequence"/>
</dbReference>
<evidence type="ECO:0000313" key="3">
    <source>
        <dbReference type="EMBL" id="CAH9131691.1"/>
    </source>
</evidence>
<reference evidence="3" key="1">
    <citation type="submission" date="2022-07" db="EMBL/GenBank/DDBJ databases">
        <authorList>
            <person name="Macas J."/>
            <person name="Novak P."/>
            <person name="Neumann P."/>
        </authorList>
    </citation>
    <scope>NUCLEOTIDE SEQUENCE</scope>
</reference>
<organism evidence="3 4">
    <name type="scientific">Cuscuta epithymum</name>
    <dbReference type="NCBI Taxonomy" id="186058"/>
    <lineage>
        <taxon>Eukaryota</taxon>
        <taxon>Viridiplantae</taxon>
        <taxon>Streptophyta</taxon>
        <taxon>Embryophyta</taxon>
        <taxon>Tracheophyta</taxon>
        <taxon>Spermatophyta</taxon>
        <taxon>Magnoliopsida</taxon>
        <taxon>eudicotyledons</taxon>
        <taxon>Gunneridae</taxon>
        <taxon>Pentapetalae</taxon>
        <taxon>asterids</taxon>
        <taxon>lamiids</taxon>
        <taxon>Solanales</taxon>
        <taxon>Convolvulaceae</taxon>
        <taxon>Cuscuteae</taxon>
        <taxon>Cuscuta</taxon>
        <taxon>Cuscuta subgen. Cuscuta</taxon>
    </lineage>
</organism>
<gene>
    <name evidence="3" type="ORF">CEPIT_LOCUS31590</name>
</gene>
<accession>A0AAV0F8F7</accession>
<dbReference type="InterPro" id="IPR033249">
    <property type="entry name" value="CLE_plant"/>
</dbReference>
<dbReference type="GO" id="GO:0048731">
    <property type="term" value="P:system development"/>
    <property type="evidence" value="ECO:0007669"/>
    <property type="project" value="InterPro"/>
</dbReference>
<evidence type="ECO:0000256" key="2">
    <source>
        <dbReference type="SAM" id="SignalP"/>
    </source>
</evidence>
<feature type="region of interest" description="Disordered" evidence="1">
    <location>
        <begin position="71"/>
        <end position="105"/>
    </location>
</feature>
<feature type="signal peptide" evidence="2">
    <location>
        <begin position="1"/>
        <end position="34"/>
    </location>
</feature>
<dbReference type="AlphaFoldDB" id="A0AAV0F8F7"/>
<evidence type="ECO:0000256" key="1">
    <source>
        <dbReference type="SAM" id="MobiDB-lite"/>
    </source>
</evidence>
<comment type="caution">
    <text evidence="3">The sequence shown here is derived from an EMBL/GenBank/DDBJ whole genome shotgun (WGS) entry which is preliminary data.</text>
</comment>
<dbReference type="EMBL" id="CAMAPF010000966">
    <property type="protein sequence ID" value="CAH9131691.1"/>
    <property type="molecule type" value="Genomic_DNA"/>
</dbReference>
<sequence>MRWWGFSKKQKMSLGFLSLLLLLLLQLKAPNYYADDGHLSNGDSHRLKNGVKPISGVGLTARKSHNRIPKAATNLGGHVEEKKEDDIFGADKRRVRTGPNPLHNR</sequence>
<keyword evidence="4" id="KW-1185">Reference proteome</keyword>